<proteinExistence type="predicted"/>
<evidence type="ECO:0000313" key="2">
    <source>
        <dbReference type="Proteomes" id="UP000660380"/>
    </source>
</evidence>
<organism evidence="1 2">
    <name type="scientific">Scytonema hofmannii FACHB-248</name>
    <dbReference type="NCBI Taxonomy" id="1842502"/>
    <lineage>
        <taxon>Bacteria</taxon>
        <taxon>Bacillati</taxon>
        <taxon>Cyanobacteriota</taxon>
        <taxon>Cyanophyceae</taxon>
        <taxon>Nostocales</taxon>
        <taxon>Scytonemataceae</taxon>
        <taxon>Scytonema</taxon>
    </lineage>
</organism>
<reference evidence="1 2" key="1">
    <citation type="journal article" date="2020" name="ISME J.">
        <title>Comparative genomics reveals insights into cyanobacterial evolution and habitat adaptation.</title>
        <authorList>
            <person name="Chen M.Y."/>
            <person name="Teng W.K."/>
            <person name="Zhao L."/>
            <person name="Hu C.X."/>
            <person name="Zhou Y.K."/>
            <person name="Han B.P."/>
            <person name="Song L.R."/>
            <person name="Shu W.S."/>
        </authorList>
    </citation>
    <scope>NUCLEOTIDE SEQUENCE [LARGE SCALE GENOMIC DNA]</scope>
    <source>
        <strain evidence="1 2">FACHB-248</strain>
    </source>
</reference>
<name>A0ABR8GM76_9CYAN</name>
<protein>
    <submittedName>
        <fullName evidence="1">Uncharacterized protein</fullName>
    </submittedName>
</protein>
<keyword evidence="2" id="KW-1185">Reference proteome</keyword>
<comment type="caution">
    <text evidence="1">The sequence shown here is derived from an EMBL/GenBank/DDBJ whole genome shotgun (WGS) entry which is preliminary data.</text>
</comment>
<gene>
    <name evidence="1" type="ORF">H6G81_07135</name>
</gene>
<accession>A0ABR8GM76</accession>
<dbReference type="Proteomes" id="UP000660380">
    <property type="component" value="Unassembled WGS sequence"/>
</dbReference>
<sequence length="114" mass="12744">MTEIRIEIEGEDAIAATNALLEIPGISGYAEVPEAPEREGTLATVAAIFTIAGVTVQIVEQFCKWYEKYKGQQPTIEKVVIFFPNGQRLLLITETINDETKITIAKIIDDYRQK</sequence>
<dbReference type="RefSeq" id="WP_051502898.1">
    <property type="nucleotide sequence ID" value="NZ_JACJTA010000010.1"/>
</dbReference>
<dbReference type="EMBL" id="JACJTA010000010">
    <property type="protein sequence ID" value="MBD2604312.1"/>
    <property type="molecule type" value="Genomic_DNA"/>
</dbReference>
<evidence type="ECO:0000313" key="1">
    <source>
        <dbReference type="EMBL" id="MBD2604312.1"/>
    </source>
</evidence>